<evidence type="ECO:0000256" key="1">
    <source>
        <dbReference type="ARBA" id="ARBA00022723"/>
    </source>
</evidence>
<keyword evidence="9" id="KW-1185">Reference proteome</keyword>
<dbReference type="AlphaFoldDB" id="A0AAV9NDU9"/>
<dbReference type="InterPro" id="IPR052761">
    <property type="entry name" value="Fungal_Detox/Toxin_TFs"/>
</dbReference>
<dbReference type="CDD" id="cd00067">
    <property type="entry name" value="GAL4"/>
    <property type="match status" value="1"/>
</dbReference>
<feature type="compositionally biased region" description="Polar residues" evidence="6">
    <location>
        <begin position="669"/>
        <end position="680"/>
    </location>
</feature>
<protein>
    <recommendedName>
        <fullName evidence="7">Zn(2)-C6 fungal-type domain-containing protein</fullName>
    </recommendedName>
</protein>
<evidence type="ECO:0000313" key="8">
    <source>
        <dbReference type="EMBL" id="KAK5054570.1"/>
    </source>
</evidence>
<organism evidence="8 9">
    <name type="scientific">Exophiala bonariae</name>
    <dbReference type="NCBI Taxonomy" id="1690606"/>
    <lineage>
        <taxon>Eukaryota</taxon>
        <taxon>Fungi</taxon>
        <taxon>Dikarya</taxon>
        <taxon>Ascomycota</taxon>
        <taxon>Pezizomycotina</taxon>
        <taxon>Eurotiomycetes</taxon>
        <taxon>Chaetothyriomycetidae</taxon>
        <taxon>Chaetothyriales</taxon>
        <taxon>Herpotrichiellaceae</taxon>
        <taxon>Exophiala</taxon>
    </lineage>
</organism>
<evidence type="ECO:0000256" key="3">
    <source>
        <dbReference type="ARBA" id="ARBA00023125"/>
    </source>
</evidence>
<evidence type="ECO:0000259" key="7">
    <source>
        <dbReference type="PROSITE" id="PS50048"/>
    </source>
</evidence>
<dbReference type="Pfam" id="PF00172">
    <property type="entry name" value="Zn_clus"/>
    <property type="match status" value="1"/>
</dbReference>
<dbReference type="Pfam" id="PF04082">
    <property type="entry name" value="Fungal_trans"/>
    <property type="match status" value="1"/>
</dbReference>
<dbReference type="GeneID" id="89969681"/>
<dbReference type="Proteomes" id="UP001358417">
    <property type="component" value="Unassembled WGS sequence"/>
</dbReference>
<dbReference type="PROSITE" id="PS50048">
    <property type="entry name" value="ZN2_CY6_FUNGAL_2"/>
    <property type="match status" value="1"/>
</dbReference>
<keyword evidence="5" id="KW-0539">Nucleus</keyword>
<keyword evidence="4" id="KW-0804">Transcription</keyword>
<dbReference type="SUPFAM" id="SSF57701">
    <property type="entry name" value="Zn2/Cys6 DNA-binding domain"/>
    <property type="match status" value="1"/>
</dbReference>
<dbReference type="GO" id="GO:0006351">
    <property type="term" value="P:DNA-templated transcription"/>
    <property type="evidence" value="ECO:0007669"/>
    <property type="project" value="InterPro"/>
</dbReference>
<dbReference type="PROSITE" id="PS00463">
    <property type="entry name" value="ZN2_CY6_FUNGAL_1"/>
    <property type="match status" value="1"/>
</dbReference>
<feature type="domain" description="Zn(2)-C6 fungal-type" evidence="7">
    <location>
        <begin position="27"/>
        <end position="59"/>
    </location>
</feature>
<keyword evidence="1" id="KW-0479">Metal-binding</keyword>
<dbReference type="EMBL" id="JAVRRD010000010">
    <property type="protein sequence ID" value="KAK5054570.1"/>
    <property type="molecule type" value="Genomic_DNA"/>
</dbReference>
<evidence type="ECO:0000256" key="2">
    <source>
        <dbReference type="ARBA" id="ARBA00023015"/>
    </source>
</evidence>
<keyword evidence="2" id="KW-0805">Transcription regulation</keyword>
<dbReference type="InterPro" id="IPR001138">
    <property type="entry name" value="Zn2Cys6_DnaBD"/>
</dbReference>
<dbReference type="PANTHER" id="PTHR47425">
    <property type="entry name" value="FARB-RELATED"/>
    <property type="match status" value="1"/>
</dbReference>
<evidence type="ECO:0000313" key="9">
    <source>
        <dbReference type="Proteomes" id="UP001358417"/>
    </source>
</evidence>
<feature type="region of interest" description="Disordered" evidence="6">
    <location>
        <begin position="91"/>
        <end position="110"/>
    </location>
</feature>
<dbReference type="SMART" id="SM00906">
    <property type="entry name" value="Fungal_trans"/>
    <property type="match status" value="1"/>
</dbReference>
<dbReference type="GO" id="GO:0000981">
    <property type="term" value="F:DNA-binding transcription factor activity, RNA polymerase II-specific"/>
    <property type="evidence" value="ECO:0007669"/>
    <property type="project" value="InterPro"/>
</dbReference>
<dbReference type="InterPro" id="IPR007219">
    <property type="entry name" value="XnlR_reg_dom"/>
</dbReference>
<dbReference type="RefSeq" id="XP_064707343.1">
    <property type="nucleotide sequence ID" value="XM_064845085.1"/>
</dbReference>
<sequence length="767" mass="86825">MSATPPEGSLNGDVQTAPQAKKRASQACHQCRSRKIKCDLVDTGAPCHNCQLDHIECTTSLSRRTRKYRLQKAQLLRNSVSSAILLPKKQEQGDEPLISPSAEPKTSPVQFSLHPSKSVQVATPPHQLMVGKSFCLENLPDYIGRPLHEIKSADLEYLSQCGALSVPYDELRDQLLRSVALYVCPFLPVLDLQELLDGVDGKHGCKISLILFQAVMFAGTAFVDLQYLLDAGFENRISARAHFAQKIKLLYDVGWETDRVILIQSLLHYVYWYVSSNDQKDPPYWLGICLSLAAGIGLNVESTYDNLDVKTSRLWRRIWWSCVSRDRISCIATRKPMRIKCEETNLPVLKFKDFDTQPLTTTIALLEDSPILSGCVNKVMLADMFMSKLSLLMIAGEIITYTHQIQRFDSSTTEWAMFYVPKPKHDLDPTRLDELQNKLERWSHNLNNYCQLNYQDDDDEGESSWQASDSSSAVLLVHRAALKLLYLMAQEALLRPLTFPQGLEQRFTSVCTKSEDNSTIRARTRVSRVATEMGGIFREFRQKNLLGYLPPLSVGCVLTAVASFLVDIRMELKSPVDVPGHQYHDCVQSLMKLRDVWPIAEGTWAMVNQMTTNNQIWYARCLKMLCKPLSTVSKQTPVSEKSTVRSPDSTNQESQKGNQLQHTGDVDRQGSSQLQSTLEHRTTSINSYNPHMSNYLASMYPFPWSAADFDVFDPSTYQELFTDHALDNFELSGTFETPMQEYPVPVGQQVEEQTQGQPTTTPPHLWR</sequence>
<dbReference type="InterPro" id="IPR036864">
    <property type="entry name" value="Zn2-C6_fun-type_DNA-bd_sf"/>
</dbReference>
<evidence type="ECO:0000256" key="4">
    <source>
        <dbReference type="ARBA" id="ARBA00023163"/>
    </source>
</evidence>
<feature type="compositionally biased region" description="Polar residues" evidence="6">
    <location>
        <begin position="636"/>
        <end position="662"/>
    </location>
</feature>
<dbReference type="PANTHER" id="PTHR47425:SF3">
    <property type="entry name" value="ZN(II)2CYS6 TRANSCRIPTION FACTOR (EUROFUNG)"/>
    <property type="match status" value="1"/>
</dbReference>
<keyword evidence="3" id="KW-0238">DNA-binding</keyword>
<proteinExistence type="predicted"/>
<evidence type="ECO:0000256" key="5">
    <source>
        <dbReference type="ARBA" id="ARBA00023242"/>
    </source>
</evidence>
<feature type="region of interest" description="Disordered" evidence="6">
    <location>
        <begin position="636"/>
        <end position="680"/>
    </location>
</feature>
<dbReference type="Gene3D" id="4.10.240.10">
    <property type="entry name" value="Zn(2)-C6 fungal-type DNA-binding domain"/>
    <property type="match status" value="1"/>
</dbReference>
<reference evidence="8 9" key="1">
    <citation type="submission" date="2023-08" db="EMBL/GenBank/DDBJ databases">
        <title>Black Yeasts Isolated from many extreme environments.</title>
        <authorList>
            <person name="Coleine C."/>
            <person name="Stajich J.E."/>
            <person name="Selbmann L."/>
        </authorList>
    </citation>
    <scope>NUCLEOTIDE SEQUENCE [LARGE SCALE GENOMIC DNA]</scope>
    <source>
        <strain evidence="8 9">CCFEE 5792</strain>
    </source>
</reference>
<accession>A0AAV9NDU9</accession>
<name>A0AAV9NDU9_9EURO</name>
<dbReference type="GO" id="GO:0003677">
    <property type="term" value="F:DNA binding"/>
    <property type="evidence" value="ECO:0007669"/>
    <property type="project" value="UniProtKB-KW"/>
</dbReference>
<dbReference type="SMART" id="SM00066">
    <property type="entry name" value="GAL4"/>
    <property type="match status" value="1"/>
</dbReference>
<dbReference type="GO" id="GO:0008270">
    <property type="term" value="F:zinc ion binding"/>
    <property type="evidence" value="ECO:0007669"/>
    <property type="project" value="InterPro"/>
</dbReference>
<dbReference type="CDD" id="cd12148">
    <property type="entry name" value="fungal_TF_MHR"/>
    <property type="match status" value="1"/>
</dbReference>
<gene>
    <name evidence="8" type="ORF">LTR84_001461</name>
</gene>
<evidence type="ECO:0000256" key="6">
    <source>
        <dbReference type="SAM" id="MobiDB-lite"/>
    </source>
</evidence>
<comment type="caution">
    <text evidence="8">The sequence shown here is derived from an EMBL/GenBank/DDBJ whole genome shotgun (WGS) entry which is preliminary data.</text>
</comment>